<evidence type="ECO:0000256" key="4">
    <source>
        <dbReference type="ARBA" id="ARBA00022982"/>
    </source>
</evidence>
<evidence type="ECO:0000313" key="9">
    <source>
        <dbReference type="EMBL" id="HGQ17805.1"/>
    </source>
</evidence>
<protein>
    <submittedName>
        <fullName evidence="9">4Fe-4S dicluster domain-containing protein</fullName>
    </submittedName>
</protein>
<gene>
    <name evidence="8" type="ORF">ENT87_08960</name>
    <name evidence="9" type="ORF">ENU30_02325</name>
</gene>
<dbReference type="Pfam" id="PF13247">
    <property type="entry name" value="Fer4_11"/>
    <property type="match status" value="1"/>
</dbReference>
<keyword evidence="5" id="KW-0408">Iron</keyword>
<keyword evidence="2" id="KW-0004">4Fe-4S</keyword>
<dbReference type="PROSITE" id="PS00198">
    <property type="entry name" value="4FE4S_FER_1"/>
    <property type="match status" value="1"/>
</dbReference>
<dbReference type="InterPro" id="IPR050294">
    <property type="entry name" value="RnfB_subfamily"/>
</dbReference>
<dbReference type="PROSITE" id="PS51379">
    <property type="entry name" value="4FE4S_FER_2"/>
    <property type="match status" value="3"/>
</dbReference>
<evidence type="ECO:0000259" key="7">
    <source>
        <dbReference type="PROSITE" id="PS51379"/>
    </source>
</evidence>
<dbReference type="SUPFAM" id="SSF54862">
    <property type="entry name" value="4Fe-4S ferredoxins"/>
    <property type="match status" value="1"/>
</dbReference>
<name>A0A7J3JPE5_9CREN</name>
<evidence type="ECO:0000256" key="2">
    <source>
        <dbReference type="ARBA" id="ARBA00022485"/>
    </source>
</evidence>
<comment type="caution">
    <text evidence="9">The sequence shown here is derived from an EMBL/GenBank/DDBJ whole genome shotgun (WGS) entry which is preliminary data.</text>
</comment>
<dbReference type="CDD" id="cd10550">
    <property type="entry name" value="DMSOR_beta_like"/>
    <property type="match status" value="1"/>
</dbReference>
<sequence length="171" mass="19085">MVVHVAIDLSKCTGCRYCELWCSFFHEKVFSTSLSRIKIVRDDLIGMDYPIVCRQCLEAPCISACPVGALYRDEQGIVRLNKDVCSRCGSCAEACPYDAVSLNPFDGTPLICDLCGGNPMCVRRCPTNALSLYPLTEITIADPNKIGKRYRVAVNEYRRLLEGWGVGVRYE</sequence>
<feature type="domain" description="4Fe-4S ferredoxin-type" evidence="7">
    <location>
        <begin position="76"/>
        <end position="105"/>
    </location>
</feature>
<dbReference type="EMBL" id="DTBZ01000055">
    <property type="protein sequence ID" value="HGQ17805.1"/>
    <property type="molecule type" value="Genomic_DNA"/>
</dbReference>
<keyword evidence="4" id="KW-0249">Electron transport</keyword>
<dbReference type="GO" id="GO:0046872">
    <property type="term" value="F:metal ion binding"/>
    <property type="evidence" value="ECO:0007669"/>
    <property type="project" value="UniProtKB-KW"/>
</dbReference>
<feature type="domain" description="4Fe-4S ferredoxin-type" evidence="7">
    <location>
        <begin position="43"/>
        <end position="75"/>
    </location>
</feature>
<dbReference type="AlphaFoldDB" id="A0A7J3JPE5"/>
<evidence type="ECO:0000256" key="5">
    <source>
        <dbReference type="ARBA" id="ARBA00023004"/>
    </source>
</evidence>
<organism evidence="9">
    <name type="scientific">Ignisphaera aggregans</name>
    <dbReference type="NCBI Taxonomy" id="334771"/>
    <lineage>
        <taxon>Archaea</taxon>
        <taxon>Thermoproteota</taxon>
        <taxon>Thermoprotei</taxon>
        <taxon>Desulfurococcales</taxon>
        <taxon>Desulfurococcaceae</taxon>
        <taxon>Ignisphaera</taxon>
    </lineage>
</organism>
<reference evidence="9" key="1">
    <citation type="journal article" date="2020" name="mSystems">
        <title>Genome- and Community-Level Interaction Insights into Carbon Utilization and Element Cycling Functions of Hydrothermarchaeota in Hydrothermal Sediment.</title>
        <authorList>
            <person name="Zhou Z."/>
            <person name="Liu Y."/>
            <person name="Xu W."/>
            <person name="Pan J."/>
            <person name="Luo Z.H."/>
            <person name="Li M."/>
        </authorList>
    </citation>
    <scope>NUCLEOTIDE SEQUENCE [LARGE SCALE GENOMIC DNA]</scope>
    <source>
        <strain evidence="8">SpSt-618</strain>
        <strain evidence="9">SpSt-657</strain>
    </source>
</reference>
<evidence type="ECO:0000256" key="6">
    <source>
        <dbReference type="ARBA" id="ARBA00023014"/>
    </source>
</evidence>
<dbReference type="EMBL" id="DTAI01000264">
    <property type="protein sequence ID" value="HGN37656.1"/>
    <property type="molecule type" value="Genomic_DNA"/>
</dbReference>
<dbReference type="Gene3D" id="3.30.70.20">
    <property type="match status" value="2"/>
</dbReference>
<keyword evidence="3" id="KW-0479">Metal-binding</keyword>
<evidence type="ECO:0000256" key="3">
    <source>
        <dbReference type="ARBA" id="ARBA00022723"/>
    </source>
</evidence>
<dbReference type="PANTHER" id="PTHR42859">
    <property type="entry name" value="OXIDOREDUCTASE"/>
    <property type="match status" value="1"/>
</dbReference>
<dbReference type="PANTHER" id="PTHR42859:SF10">
    <property type="entry name" value="DIMETHYLSULFOXIDE REDUCTASE CHAIN B"/>
    <property type="match status" value="1"/>
</dbReference>
<keyword evidence="6" id="KW-0411">Iron-sulfur</keyword>
<accession>A0A7J3JPE5</accession>
<evidence type="ECO:0000256" key="1">
    <source>
        <dbReference type="ARBA" id="ARBA00022448"/>
    </source>
</evidence>
<dbReference type="InterPro" id="IPR017896">
    <property type="entry name" value="4Fe4S_Fe-S-bd"/>
</dbReference>
<keyword evidence="1" id="KW-0813">Transport</keyword>
<dbReference type="GO" id="GO:0051539">
    <property type="term" value="F:4 iron, 4 sulfur cluster binding"/>
    <property type="evidence" value="ECO:0007669"/>
    <property type="project" value="UniProtKB-KW"/>
</dbReference>
<dbReference type="GO" id="GO:0016491">
    <property type="term" value="F:oxidoreductase activity"/>
    <property type="evidence" value="ECO:0007669"/>
    <property type="project" value="UniProtKB-ARBA"/>
</dbReference>
<dbReference type="InterPro" id="IPR017900">
    <property type="entry name" value="4Fe4S_Fe_S_CS"/>
</dbReference>
<proteinExistence type="predicted"/>
<feature type="domain" description="4Fe-4S ferredoxin-type" evidence="7">
    <location>
        <begin position="3"/>
        <end position="33"/>
    </location>
</feature>
<evidence type="ECO:0000313" key="8">
    <source>
        <dbReference type="EMBL" id="HGN37656.1"/>
    </source>
</evidence>